<evidence type="ECO:0000256" key="1">
    <source>
        <dbReference type="ARBA" id="ARBA00004141"/>
    </source>
</evidence>
<dbReference type="OrthoDB" id="1100386at2759"/>
<name>E4X5A1_OIKDI</name>
<evidence type="ECO:0000256" key="4">
    <source>
        <dbReference type="ARBA" id="ARBA00023136"/>
    </source>
</evidence>
<feature type="transmembrane region" description="Helical" evidence="5">
    <location>
        <begin position="67"/>
        <end position="87"/>
    </location>
</feature>
<feature type="transmembrane region" description="Helical" evidence="5">
    <location>
        <begin position="147"/>
        <end position="166"/>
    </location>
</feature>
<comment type="subcellular location">
    <subcellularLocation>
        <location evidence="1">Membrane</location>
        <topology evidence="1">Multi-pass membrane protein</topology>
    </subcellularLocation>
</comment>
<gene>
    <name evidence="7" type="ORF">GSOID_T00002333001</name>
</gene>
<keyword evidence="8" id="KW-1185">Reference proteome</keyword>
<dbReference type="InterPro" id="IPR000832">
    <property type="entry name" value="GPCR_2_secretin-like"/>
</dbReference>
<feature type="transmembrane region" description="Helical" evidence="5">
    <location>
        <begin position="99"/>
        <end position="119"/>
    </location>
</feature>
<dbReference type="InParanoid" id="E4X5A1"/>
<dbReference type="PROSITE" id="PS50261">
    <property type="entry name" value="G_PROTEIN_RECEP_F2_4"/>
    <property type="match status" value="1"/>
</dbReference>
<dbReference type="GO" id="GO:0008528">
    <property type="term" value="F:G protein-coupled peptide receptor activity"/>
    <property type="evidence" value="ECO:0007669"/>
    <property type="project" value="TreeGrafter"/>
</dbReference>
<sequence length="289" mass="33652">MGNITVSCDAESGRTNYNESSCYKLESQNTECTAMIEDSHVFGDALGYNITACPELFIHKRMGQIHFIGKAFSFLLLLTAFIIFFLIRSVRCWRNTIHWNLITSLICQLTTESILAYLVRKHIDINNSYPWICRLLYSAQNYFQLCMYHWLLVEGIYLYVMVGVVYNTARVKMWMYKILGWGVPALIVSLWAVFASYVMEDQCWMSPSRIEWIRRTPILMILATNLFILLNIIRILITQGNTRMINQNKPSEVQQGVGLRNFHIYDCFILQSFCKGRIGQILRILKFSV</sequence>
<reference evidence="7" key="1">
    <citation type="journal article" date="2010" name="Science">
        <title>Plasticity of animal genome architecture unmasked by rapid evolution of a pelagic tunicate.</title>
        <authorList>
            <person name="Denoeud F."/>
            <person name="Henriet S."/>
            <person name="Mungpakdee S."/>
            <person name="Aury J.M."/>
            <person name="Da Silva C."/>
            <person name="Brinkmann H."/>
            <person name="Mikhaleva J."/>
            <person name="Olsen L.C."/>
            <person name="Jubin C."/>
            <person name="Canestro C."/>
            <person name="Bouquet J.M."/>
            <person name="Danks G."/>
            <person name="Poulain J."/>
            <person name="Campsteijn C."/>
            <person name="Adamski M."/>
            <person name="Cross I."/>
            <person name="Yadetie F."/>
            <person name="Muffato M."/>
            <person name="Louis A."/>
            <person name="Butcher S."/>
            <person name="Tsagkogeorga G."/>
            <person name="Konrad A."/>
            <person name="Singh S."/>
            <person name="Jensen M.F."/>
            <person name="Cong E.H."/>
            <person name="Eikeseth-Otteraa H."/>
            <person name="Noel B."/>
            <person name="Anthouard V."/>
            <person name="Porcel B.M."/>
            <person name="Kachouri-Lafond R."/>
            <person name="Nishino A."/>
            <person name="Ugolini M."/>
            <person name="Chourrout P."/>
            <person name="Nishida H."/>
            <person name="Aasland R."/>
            <person name="Huzurbazar S."/>
            <person name="Westhof E."/>
            <person name="Delsuc F."/>
            <person name="Lehrach H."/>
            <person name="Reinhardt R."/>
            <person name="Weissenbach J."/>
            <person name="Roy S.W."/>
            <person name="Artiguenave F."/>
            <person name="Postlethwait J.H."/>
            <person name="Manak J.R."/>
            <person name="Thompson E.M."/>
            <person name="Jaillon O."/>
            <person name="Du Pasquier L."/>
            <person name="Boudinot P."/>
            <person name="Liberles D.A."/>
            <person name="Volff J.N."/>
            <person name="Philippe H."/>
            <person name="Lenhard B."/>
            <person name="Roest Crollius H."/>
            <person name="Wincker P."/>
            <person name="Chourrout D."/>
        </authorList>
    </citation>
    <scope>NUCLEOTIDE SEQUENCE [LARGE SCALE GENOMIC DNA]</scope>
</reference>
<dbReference type="InterPro" id="IPR017981">
    <property type="entry name" value="GPCR_2-like_7TM"/>
</dbReference>
<dbReference type="GO" id="GO:0017046">
    <property type="term" value="F:peptide hormone binding"/>
    <property type="evidence" value="ECO:0007669"/>
    <property type="project" value="TreeGrafter"/>
</dbReference>
<dbReference type="AlphaFoldDB" id="E4X5A1"/>
<feature type="transmembrane region" description="Helical" evidence="5">
    <location>
        <begin position="178"/>
        <end position="198"/>
    </location>
</feature>
<dbReference type="Proteomes" id="UP000001307">
    <property type="component" value="Unassembled WGS sequence"/>
</dbReference>
<accession>E4X5A1</accession>
<evidence type="ECO:0000256" key="2">
    <source>
        <dbReference type="ARBA" id="ARBA00022692"/>
    </source>
</evidence>
<dbReference type="PANTHER" id="PTHR45620:SF15">
    <property type="entry name" value="DIURETIC HORMONE 44 RECEPTOR 1-RELATED"/>
    <property type="match status" value="1"/>
</dbReference>
<evidence type="ECO:0000259" key="6">
    <source>
        <dbReference type="PROSITE" id="PS50261"/>
    </source>
</evidence>
<dbReference type="InterPro" id="IPR050332">
    <property type="entry name" value="GPCR_2"/>
</dbReference>
<evidence type="ECO:0000256" key="5">
    <source>
        <dbReference type="SAM" id="Phobius"/>
    </source>
</evidence>
<evidence type="ECO:0000313" key="7">
    <source>
        <dbReference type="EMBL" id="CBY18470.1"/>
    </source>
</evidence>
<feature type="domain" description="G-protein coupled receptors family 2 profile 2" evidence="6">
    <location>
        <begin position="62"/>
        <end position="238"/>
    </location>
</feature>
<keyword evidence="3 5" id="KW-1133">Transmembrane helix</keyword>
<dbReference type="GO" id="GO:0007188">
    <property type="term" value="P:adenylate cyclase-modulating G protein-coupled receptor signaling pathway"/>
    <property type="evidence" value="ECO:0007669"/>
    <property type="project" value="TreeGrafter"/>
</dbReference>
<dbReference type="GO" id="GO:0007166">
    <property type="term" value="P:cell surface receptor signaling pathway"/>
    <property type="evidence" value="ECO:0007669"/>
    <property type="project" value="InterPro"/>
</dbReference>
<dbReference type="GO" id="GO:0005886">
    <property type="term" value="C:plasma membrane"/>
    <property type="evidence" value="ECO:0007669"/>
    <property type="project" value="TreeGrafter"/>
</dbReference>
<dbReference type="EMBL" id="FN653025">
    <property type="protein sequence ID" value="CBY18470.1"/>
    <property type="molecule type" value="Genomic_DNA"/>
</dbReference>
<dbReference type="Gene3D" id="1.20.1070.10">
    <property type="entry name" value="Rhodopsin 7-helix transmembrane proteins"/>
    <property type="match status" value="1"/>
</dbReference>
<proteinExistence type="predicted"/>
<feature type="transmembrane region" description="Helical" evidence="5">
    <location>
        <begin position="218"/>
        <end position="237"/>
    </location>
</feature>
<evidence type="ECO:0000256" key="3">
    <source>
        <dbReference type="ARBA" id="ARBA00022989"/>
    </source>
</evidence>
<keyword evidence="4 5" id="KW-0472">Membrane</keyword>
<protein>
    <recommendedName>
        <fullName evidence="6">G-protein coupled receptors family 2 profile 2 domain-containing protein</fullName>
    </recommendedName>
</protein>
<dbReference type="Pfam" id="PF00002">
    <property type="entry name" value="7tm_2"/>
    <property type="match status" value="1"/>
</dbReference>
<dbReference type="PANTHER" id="PTHR45620">
    <property type="entry name" value="PDF RECEPTOR-LIKE PROTEIN-RELATED"/>
    <property type="match status" value="1"/>
</dbReference>
<keyword evidence="2 5" id="KW-0812">Transmembrane</keyword>
<organism evidence="7">
    <name type="scientific">Oikopleura dioica</name>
    <name type="common">Tunicate</name>
    <dbReference type="NCBI Taxonomy" id="34765"/>
    <lineage>
        <taxon>Eukaryota</taxon>
        <taxon>Metazoa</taxon>
        <taxon>Chordata</taxon>
        <taxon>Tunicata</taxon>
        <taxon>Appendicularia</taxon>
        <taxon>Copelata</taxon>
        <taxon>Oikopleuridae</taxon>
        <taxon>Oikopleura</taxon>
    </lineage>
</organism>
<evidence type="ECO:0000313" key="8">
    <source>
        <dbReference type="Proteomes" id="UP000001307"/>
    </source>
</evidence>
<dbReference type="PRINTS" id="PR00249">
    <property type="entry name" value="GPCRSECRETIN"/>
</dbReference>